<name>A0ABT1DL48_9ACTN</name>
<dbReference type="RefSeq" id="WP_253236613.1">
    <property type="nucleotide sequence ID" value="NZ_JAMYJR010000006.1"/>
</dbReference>
<keyword evidence="3" id="KW-0408">Iron</keyword>
<dbReference type="Proteomes" id="UP001523369">
    <property type="component" value="Unassembled WGS sequence"/>
</dbReference>
<dbReference type="InterPro" id="IPR004843">
    <property type="entry name" value="Calcineurin-like_PHP"/>
</dbReference>
<evidence type="ECO:0000256" key="4">
    <source>
        <dbReference type="ARBA" id="ARBA00025742"/>
    </source>
</evidence>
<keyword evidence="1" id="KW-0479">Metal-binding</keyword>
<dbReference type="EMBL" id="JAMYJR010000006">
    <property type="protein sequence ID" value="MCO8270476.1"/>
    <property type="molecule type" value="Genomic_DNA"/>
</dbReference>
<comment type="similarity">
    <text evidence="4">Belongs to the cyclic nucleotide phosphodiesterase class-III family.</text>
</comment>
<sequence>MRLAHVTDLHLGAEEPSVVAGLRADLIAQAPDRVLVSGDLTMRARDDQFRAAVELLQATGRPWTCVPGNHDLPLDRPGRAFEPLGAYRRLVDPDPEPLVREGGLLVLGLSSPRPYLWKGGRIGPAQLARVEHDLAGPAELKVLMLHHPVFRSPQRPREALVHGADAVVRAAAAVGIDVILCGHDHVAAQVRLDGGVIGLMSGTACSWRVRAGESQSYTLLDLDGDILRLTVRHWRDKTFQEASTTEWHRDSNGWHT</sequence>
<reference evidence="6 7" key="1">
    <citation type="submission" date="2022-06" db="EMBL/GenBank/DDBJ databases">
        <title>New Species of the Genus Actinoplanes, ActinopZanes ferrugineus.</title>
        <authorList>
            <person name="Ding P."/>
        </authorList>
    </citation>
    <scope>NUCLEOTIDE SEQUENCE [LARGE SCALE GENOMIC DNA]</scope>
    <source>
        <strain evidence="6 7">TRM88003</strain>
    </source>
</reference>
<dbReference type="Gene3D" id="3.60.21.10">
    <property type="match status" value="1"/>
</dbReference>
<evidence type="ECO:0000256" key="3">
    <source>
        <dbReference type="ARBA" id="ARBA00023004"/>
    </source>
</evidence>
<dbReference type="PANTHER" id="PTHR42988:SF2">
    <property type="entry name" value="CYCLIC NUCLEOTIDE PHOSPHODIESTERASE CBUA0032-RELATED"/>
    <property type="match status" value="1"/>
</dbReference>
<gene>
    <name evidence="6" type="ORF">M1L60_07685</name>
</gene>
<dbReference type="InterPro" id="IPR050884">
    <property type="entry name" value="CNP_phosphodiesterase-III"/>
</dbReference>
<dbReference type="PANTHER" id="PTHR42988">
    <property type="entry name" value="PHOSPHOHYDROLASE"/>
    <property type="match status" value="1"/>
</dbReference>
<dbReference type="InterPro" id="IPR029052">
    <property type="entry name" value="Metallo-depent_PP-like"/>
</dbReference>
<evidence type="ECO:0000256" key="1">
    <source>
        <dbReference type="ARBA" id="ARBA00022723"/>
    </source>
</evidence>
<feature type="domain" description="Calcineurin-like phosphoesterase" evidence="5">
    <location>
        <begin position="1"/>
        <end position="186"/>
    </location>
</feature>
<protein>
    <submittedName>
        <fullName evidence="6">Metallophosphoesterase</fullName>
    </submittedName>
</protein>
<comment type="caution">
    <text evidence="6">The sequence shown here is derived from an EMBL/GenBank/DDBJ whole genome shotgun (WGS) entry which is preliminary data.</text>
</comment>
<accession>A0ABT1DL48</accession>
<evidence type="ECO:0000313" key="7">
    <source>
        <dbReference type="Proteomes" id="UP001523369"/>
    </source>
</evidence>
<keyword evidence="2" id="KW-0378">Hydrolase</keyword>
<dbReference type="Pfam" id="PF00149">
    <property type="entry name" value="Metallophos"/>
    <property type="match status" value="1"/>
</dbReference>
<evidence type="ECO:0000313" key="6">
    <source>
        <dbReference type="EMBL" id="MCO8270476.1"/>
    </source>
</evidence>
<keyword evidence="7" id="KW-1185">Reference proteome</keyword>
<evidence type="ECO:0000256" key="2">
    <source>
        <dbReference type="ARBA" id="ARBA00022801"/>
    </source>
</evidence>
<proteinExistence type="inferred from homology"/>
<dbReference type="SUPFAM" id="SSF56300">
    <property type="entry name" value="Metallo-dependent phosphatases"/>
    <property type="match status" value="1"/>
</dbReference>
<evidence type="ECO:0000259" key="5">
    <source>
        <dbReference type="Pfam" id="PF00149"/>
    </source>
</evidence>
<organism evidence="6 7">
    <name type="scientific">Paractinoplanes aksuensis</name>
    <dbReference type="NCBI Taxonomy" id="2939490"/>
    <lineage>
        <taxon>Bacteria</taxon>
        <taxon>Bacillati</taxon>
        <taxon>Actinomycetota</taxon>
        <taxon>Actinomycetes</taxon>
        <taxon>Micromonosporales</taxon>
        <taxon>Micromonosporaceae</taxon>
        <taxon>Paractinoplanes</taxon>
    </lineage>
</organism>